<dbReference type="InterPro" id="IPR051207">
    <property type="entry name" value="ComplexI_NDUFA9_subunit"/>
</dbReference>
<dbReference type="InterPro" id="IPR025695">
    <property type="entry name" value="DoxX-like"/>
</dbReference>
<feature type="transmembrane region" description="Helical" evidence="1">
    <location>
        <begin position="344"/>
        <end position="362"/>
    </location>
</feature>
<dbReference type="PANTHER" id="PTHR12126">
    <property type="entry name" value="NADH-UBIQUINONE OXIDOREDUCTASE 39 KDA SUBUNIT-RELATED"/>
    <property type="match status" value="1"/>
</dbReference>
<dbReference type="EMBL" id="QTJR01000005">
    <property type="protein sequence ID" value="RDY67589.1"/>
    <property type="molecule type" value="Genomic_DNA"/>
</dbReference>
<name>A0A3D8VEB5_9GAMM</name>
<evidence type="ECO:0000313" key="3">
    <source>
        <dbReference type="EMBL" id="RDY67589.1"/>
    </source>
</evidence>
<feature type="transmembrane region" description="Helical" evidence="1">
    <location>
        <begin position="303"/>
        <end position="324"/>
    </location>
</feature>
<keyword evidence="1" id="KW-0472">Membrane</keyword>
<gene>
    <name evidence="3" type="ORF">DX912_09350</name>
</gene>
<dbReference type="InterPro" id="IPR036291">
    <property type="entry name" value="NAD(P)-bd_dom_sf"/>
</dbReference>
<dbReference type="AlphaFoldDB" id="A0A3D8VEB5"/>
<protein>
    <submittedName>
        <fullName evidence="3">NAD-dependent epimerase/dehydratase family protein</fullName>
    </submittedName>
</protein>
<dbReference type="InterPro" id="IPR016040">
    <property type="entry name" value="NAD(P)-bd_dom"/>
</dbReference>
<dbReference type="PANTHER" id="PTHR12126:SF11">
    <property type="entry name" value="NADH DEHYDROGENASE [UBIQUINONE] 1 ALPHA SUBCOMPLEX SUBUNIT 9, MITOCHONDRIAL"/>
    <property type="match status" value="1"/>
</dbReference>
<evidence type="ECO:0000313" key="4">
    <source>
        <dbReference type="Proteomes" id="UP000256829"/>
    </source>
</evidence>
<dbReference type="GO" id="GO:0044877">
    <property type="term" value="F:protein-containing complex binding"/>
    <property type="evidence" value="ECO:0007669"/>
    <property type="project" value="TreeGrafter"/>
</dbReference>
<proteinExistence type="predicted"/>
<keyword evidence="4" id="KW-1185">Reference proteome</keyword>
<evidence type="ECO:0000259" key="2">
    <source>
        <dbReference type="Pfam" id="PF13460"/>
    </source>
</evidence>
<sequence>MLLTGSTGMIGSALVERLLRDGHEVVLLVRDPAAAEARWPAAHIVRGSFGDDIAWADHLQGVHVVINAAGRFGTQASQTLDAVHVKGPVELFRAAVAAGVERIVQISALGADAARPEPHLSTKGRADAELVALPIRSTIVRPSLVFSVDSPSTRWFAALALLPLTPLPAGGEQEVQPVHVEDLCDAIVRIATLPDPPSELDAVGPRALTLRAYLAQFKEKLNGWGGFIVVPAWLLRTMSALFGWASPWLSPASLSMLASGSSAPAEGFAKVLGRAPRDVSTFVHAGNRSALRREAMLEWLRPLLRATLVALWVVTGLVSAFVYPREASLELLARTGLHGFVADIALYGAAALDVVLGVMLLFPAWRRLSYTAQLLLITFYTLVITWCLPEYWAHPYGPILKNLPLLAAIALARELDAPDGRHRR</sequence>
<accession>A0A3D8VEB5</accession>
<evidence type="ECO:0000256" key="1">
    <source>
        <dbReference type="SAM" id="Phobius"/>
    </source>
</evidence>
<keyword evidence="1" id="KW-0812">Transmembrane</keyword>
<feature type="domain" description="NAD(P)-binding" evidence="2">
    <location>
        <begin position="5"/>
        <end position="145"/>
    </location>
</feature>
<comment type="caution">
    <text evidence="3">The sequence shown here is derived from an EMBL/GenBank/DDBJ whole genome shotgun (WGS) entry which is preliminary data.</text>
</comment>
<dbReference type="SUPFAM" id="SSF51735">
    <property type="entry name" value="NAD(P)-binding Rossmann-fold domains"/>
    <property type="match status" value="1"/>
</dbReference>
<dbReference type="Pfam" id="PF13781">
    <property type="entry name" value="DoxX_3"/>
    <property type="match status" value="1"/>
</dbReference>
<reference evidence="3 4" key="1">
    <citation type="submission" date="2018-08" db="EMBL/GenBank/DDBJ databases">
        <title>Lysobacter soli KCTC 22011, whole genome shotgun sequence.</title>
        <authorList>
            <person name="Zhang X."/>
            <person name="Feng G."/>
            <person name="Zhu H."/>
        </authorList>
    </citation>
    <scope>NUCLEOTIDE SEQUENCE [LARGE SCALE GENOMIC DNA]</scope>
    <source>
        <strain evidence="3 4">KCTC 22011</strain>
    </source>
</reference>
<dbReference type="Proteomes" id="UP000256829">
    <property type="component" value="Unassembled WGS sequence"/>
</dbReference>
<dbReference type="Gene3D" id="3.40.50.720">
    <property type="entry name" value="NAD(P)-binding Rossmann-like Domain"/>
    <property type="match status" value="1"/>
</dbReference>
<dbReference type="Pfam" id="PF13460">
    <property type="entry name" value="NAD_binding_10"/>
    <property type="match status" value="1"/>
</dbReference>
<organism evidence="3 4">
    <name type="scientific">Lysobacter soli</name>
    <dbReference type="NCBI Taxonomy" id="453783"/>
    <lineage>
        <taxon>Bacteria</taxon>
        <taxon>Pseudomonadati</taxon>
        <taxon>Pseudomonadota</taxon>
        <taxon>Gammaproteobacteria</taxon>
        <taxon>Lysobacterales</taxon>
        <taxon>Lysobacteraceae</taxon>
        <taxon>Lysobacter</taxon>
    </lineage>
</organism>
<feature type="transmembrane region" description="Helical" evidence="1">
    <location>
        <begin position="374"/>
        <end position="393"/>
    </location>
</feature>
<keyword evidence="1" id="KW-1133">Transmembrane helix</keyword>